<gene>
    <name evidence="2" type="ORF">INT45_002648</name>
</gene>
<accession>A0A8H7RNE5</accession>
<dbReference type="AlphaFoldDB" id="A0A8H7RNE5"/>
<dbReference type="InterPro" id="IPR041588">
    <property type="entry name" value="Integrase_H2C2"/>
</dbReference>
<comment type="caution">
    <text evidence="2">The sequence shown here is derived from an EMBL/GenBank/DDBJ whole genome shotgun (WGS) entry which is preliminary data.</text>
</comment>
<dbReference type="OrthoDB" id="5592268at2759"/>
<dbReference type="Pfam" id="PF17921">
    <property type="entry name" value="Integrase_H2C2"/>
    <property type="match status" value="1"/>
</dbReference>
<dbReference type="SUPFAM" id="SSF53098">
    <property type="entry name" value="Ribonuclease H-like"/>
    <property type="match status" value="1"/>
</dbReference>
<dbReference type="GO" id="GO:0015074">
    <property type="term" value="P:DNA integration"/>
    <property type="evidence" value="ECO:0007669"/>
    <property type="project" value="InterPro"/>
</dbReference>
<evidence type="ECO:0000313" key="2">
    <source>
        <dbReference type="EMBL" id="KAG2212896.1"/>
    </source>
</evidence>
<dbReference type="PANTHER" id="PTHR37984:SF5">
    <property type="entry name" value="PROTEIN NYNRIN-LIKE"/>
    <property type="match status" value="1"/>
</dbReference>
<dbReference type="Gene3D" id="1.10.340.70">
    <property type="match status" value="1"/>
</dbReference>
<name>A0A8H7RNE5_9FUNG</name>
<evidence type="ECO:0000259" key="1">
    <source>
        <dbReference type="PROSITE" id="PS50994"/>
    </source>
</evidence>
<organism evidence="2 3">
    <name type="scientific">Circinella minor</name>
    <dbReference type="NCBI Taxonomy" id="1195481"/>
    <lineage>
        <taxon>Eukaryota</taxon>
        <taxon>Fungi</taxon>
        <taxon>Fungi incertae sedis</taxon>
        <taxon>Mucoromycota</taxon>
        <taxon>Mucoromycotina</taxon>
        <taxon>Mucoromycetes</taxon>
        <taxon>Mucorales</taxon>
        <taxon>Lichtheimiaceae</taxon>
        <taxon>Circinella</taxon>
    </lineage>
</organism>
<proteinExistence type="predicted"/>
<dbReference type="PANTHER" id="PTHR37984">
    <property type="entry name" value="PROTEIN CBG26694"/>
    <property type="match status" value="1"/>
</dbReference>
<dbReference type="EMBL" id="JAEPRB010000718">
    <property type="protein sequence ID" value="KAG2212896.1"/>
    <property type="molecule type" value="Genomic_DNA"/>
</dbReference>
<dbReference type="GO" id="GO:0005634">
    <property type="term" value="C:nucleus"/>
    <property type="evidence" value="ECO:0007669"/>
    <property type="project" value="UniProtKB-ARBA"/>
</dbReference>
<dbReference type="GO" id="GO:0003676">
    <property type="term" value="F:nucleic acid binding"/>
    <property type="evidence" value="ECO:0007669"/>
    <property type="project" value="InterPro"/>
</dbReference>
<evidence type="ECO:0000313" key="3">
    <source>
        <dbReference type="Proteomes" id="UP000646827"/>
    </source>
</evidence>
<dbReference type="InterPro" id="IPR012337">
    <property type="entry name" value="RNaseH-like_sf"/>
</dbReference>
<keyword evidence="3" id="KW-1185">Reference proteome</keyword>
<dbReference type="PROSITE" id="PS50994">
    <property type="entry name" value="INTEGRASE"/>
    <property type="match status" value="1"/>
</dbReference>
<dbReference type="InterPro" id="IPR050951">
    <property type="entry name" value="Retrovirus_Pol_polyprotein"/>
</dbReference>
<reference evidence="2 3" key="1">
    <citation type="submission" date="2020-12" db="EMBL/GenBank/DDBJ databases">
        <title>Metabolic potential, ecology and presence of endohyphal bacteria is reflected in genomic diversity of Mucoromycotina.</title>
        <authorList>
            <person name="Muszewska A."/>
            <person name="Okrasinska A."/>
            <person name="Steczkiewicz K."/>
            <person name="Drgas O."/>
            <person name="Orlowska M."/>
            <person name="Perlinska-Lenart U."/>
            <person name="Aleksandrzak-Piekarczyk T."/>
            <person name="Szatraj K."/>
            <person name="Zielenkiewicz U."/>
            <person name="Pilsyk S."/>
            <person name="Malc E."/>
            <person name="Mieczkowski P."/>
            <person name="Kruszewska J.S."/>
            <person name="Biernat P."/>
            <person name="Pawlowska J."/>
        </authorList>
    </citation>
    <scope>NUCLEOTIDE SEQUENCE [LARGE SCALE GENOMIC DNA]</scope>
    <source>
        <strain evidence="2 3">CBS 142.35</strain>
    </source>
</reference>
<dbReference type="Gene3D" id="3.30.420.10">
    <property type="entry name" value="Ribonuclease H-like superfamily/Ribonuclease H"/>
    <property type="match status" value="1"/>
</dbReference>
<protein>
    <recommendedName>
        <fullName evidence="1">Integrase catalytic domain-containing protein</fullName>
    </recommendedName>
</protein>
<sequence length="538" mass="61714">MGGHFLFFNTYHKIARRYYWEGMKKDIQDAISRCDCCQKQGKPTLNKSLHPIPVEPTPWSRVVLDIKHFRPSRKGNRYVVAAIDAFIKTVEAKALRYANSTEISIFLYEDVICRHRCPSVIITDNGLPFANKLVGEVCKQFATEWRRGSFYHPESQGIIERFNRSLGQLLKKRPIEEKDDWCSYLAARVFAYHTIVQNTVKVKVSPFKLLYGVEARTPFDNTIEGSNITEEWSEEQLSKRIAKQLELLQNIRKNADASIKISQKNQKAMIEKKILGKKKHLMQPSFEIGDTDGPFIVVEKNNKSGYKLASMKGEPLKGTVHGNRLRSYKLPNVQFRPSFTSSNPTTDHLNLLQHFNKMNSNNQNNNFEDWLFPESNIQDSDPVTENSIDIDVILNNFNTAVFQTDTDLITKEQTSVIETETTTESAPNSKSEDTLSGLEDYLQLMTGLKLSPYTQSLIQGLVWYETYQVNMKKNREEVIKNTANEIVGSANLSKFIKGKFTKGTKQILEANGVFSEELLNTENQFRRKLAQELKKKLK</sequence>
<dbReference type="Proteomes" id="UP000646827">
    <property type="component" value="Unassembled WGS sequence"/>
</dbReference>
<feature type="domain" description="Integrase catalytic" evidence="1">
    <location>
        <begin position="54"/>
        <end position="214"/>
    </location>
</feature>
<dbReference type="InterPro" id="IPR001584">
    <property type="entry name" value="Integrase_cat-core"/>
</dbReference>
<dbReference type="InterPro" id="IPR036397">
    <property type="entry name" value="RNaseH_sf"/>
</dbReference>